<protein>
    <recommendedName>
        <fullName evidence="3">DUF2313 domain-containing protein</fullName>
    </recommendedName>
</protein>
<dbReference type="EMBL" id="ABWP01000060">
    <property type="protein sequence ID" value="EEA84840.1"/>
    <property type="molecule type" value="Genomic_DNA"/>
</dbReference>
<evidence type="ECO:0008006" key="3">
    <source>
        <dbReference type="Google" id="ProtNLM"/>
    </source>
</evidence>
<dbReference type="HOGENOM" id="CLU_089645_2_0_9"/>
<dbReference type="eggNOG" id="COG3778">
    <property type="taxonomic scope" value="Bacteria"/>
</dbReference>
<dbReference type="STRING" id="500633.CLOHIR_01466"/>
<dbReference type="Proteomes" id="UP000003178">
    <property type="component" value="Unassembled WGS sequence"/>
</dbReference>
<dbReference type="InterPro" id="IPR018755">
    <property type="entry name" value="Phage_Mu_Gp48"/>
</dbReference>
<keyword evidence="2" id="KW-1185">Reference proteome</keyword>
<dbReference type="AlphaFoldDB" id="B6G012"/>
<dbReference type="Pfam" id="PF10076">
    <property type="entry name" value="Phage_Mu_Gp48"/>
    <property type="match status" value="1"/>
</dbReference>
<evidence type="ECO:0000313" key="1">
    <source>
        <dbReference type="EMBL" id="EEA84840.1"/>
    </source>
</evidence>
<reference evidence="1 2" key="1">
    <citation type="submission" date="2008-09" db="EMBL/GenBank/DDBJ databases">
        <authorList>
            <person name="Fulton L."/>
            <person name="Clifton S."/>
            <person name="Fulton B."/>
            <person name="Xu J."/>
            <person name="Minx P."/>
            <person name="Pepin K.H."/>
            <person name="Johnson M."/>
            <person name="Thiruvilangam P."/>
            <person name="Bhonagiri V."/>
            <person name="Nash W.E."/>
            <person name="Mardis E.R."/>
            <person name="Wilson R.K."/>
        </authorList>
    </citation>
    <scope>NUCLEOTIDE SEQUENCE [LARGE SCALE GENOMIC DNA]</scope>
    <source>
        <strain evidence="1 2">DSM 13275</strain>
    </source>
</reference>
<reference evidence="1 2" key="2">
    <citation type="submission" date="2008-10" db="EMBL/GenBank/DDBJ databases">
        <title>Draft genome sequence of Clostridium hiranonis (DSM 13275).</title>
        <authorList>
            <person name="Sudarsanam P."/>
            <person name="Ley R."/>
            <person name="Guruge J."/>
            <person name="Turnbaugh P.J."/>
            <person name="Mahowald M."/>
            <person name="Liep D."/>
            <person name="Gordon J."/>
        </authorList>
    </citation>
    <scope>NUCLEOTIDE SEQUENCE [LARGE SCALE GENOMIC DNA]</scope>
    <source>
        <strain evidence="1 2">DSM 13275</strain>
    </source>
</reference>
<gene>
    <name evidence="1" type="ORF">CLOHIR_01466</name>
</gene>
<evidence type="ECO:0000313" key="2">
    <source>
        <dbReference type="Proteomes" id="UP000003178"/>
    </source>
</evidence>
<dbReference type="RefSeq" id="WP_006440387.1">
    <property type="nucleotide sequence ID" value="NZ_DS995356.1"/>
</dbReference>
<name>B6G012_PEPHT</name>
<proteinExistence type="predicted"/>
<sequence>MLIEKYPNLLKDNETFKLIQKALENEDDFRKRAFQDILNQCFVVSATWGLDKWEEFAGLPISRHLKTRIRRQNILNALQNRETTTLKAIKSLVEGYSGGACEVTEQNSEYKFTVKFVGVRGEPDTLSALREAIERVKPAHLTYDFIFTYMTWDECTRYHKTWTQWETLNLTWKEFERYYQGFMVDFLEWQMFDSYNYKFKNWDDMFITWEDLEIYV</sequence>
<accession>B6G012</accession>
<comment type="caution">
    <text evidence="1">The sequence shown here is derived from an EMBL/GenBank/DDBJ whole genome shotgun (WGS) entry which is preliminary data.</text>
</comment>
<dbReference type="OrthoDB" id="1629754at2"/>
<organism evidence="1 2">
    <name type="scientific">Peptacetobacter hiranonis (strain DSM 13275 / JCM 10541 / KCTC 15199 / TO-931)</name>
    <name type="common">Clostridium hiranonis</name>
    <dbReference type="NCBI Taxonomy" id="500633"/>
    <lineage>
        <taxon>Bacteria</taxon>
        <taxon>Bacillati</taxon>
        <taxon>Bacillota</taxon>
        <taxon>Clostridia</taxon>
        <taxon>Peptostreptococcales</taxon>
        <taxon>Peptostreptococcaceae</taxon>
        <taxon>Peptacetobacter</taxon>
    </lineage>
</organism>